<dbReference type="Pfam" id="PF06476">
    <property type="entry name" value="DUF1090"/>
    <property type="match status" value="1"/>
</dbReference>
<dbReference type="AlphaFoldDB" id="A0A085GPK3"/>
<comment type="caution">
    <text evidence="3">The sequence shown here is derived from an EMBL/GenBank/DDBJ whole genome shotgun (WGS) entry which is preliminary data.</text>
</comment>
<sequence>MNLRLSALFAIPLFAFSAASFAASQPQTCATKQQQIKTQLDYAHQHNNKDQIAGLQKALSENQAHCTDAGLKAEYEKHVAEKQKKVEERAQELKEAQATGDSKKIEKKQHKLDEAQSELKEAQGQ</sequence>
<feature type="chain" id="PRO_5001791428" evidence="2">
    <location>
        <begin position="23"/>
        <end position="125"/>
    </location>
</feature>
<dbReference type="Proteomes" id="UP000028640">
    <property type="component" value="Unassembled WGS sequence"/>
</dbReference>
<organism evidence="3 4">
    <name type="scientific">Ewingella americana (strain ATCC 33852 / DSM 4580 / CCUG 14506 / JCM 5911 / LMG 7869 / NCTC 12157 / CDC 1468-78)</name>
    <dbReference type="NCBI Taxonomy" id="910964"/>
    <lineage>
        <taxon>Bacteria</taxon>
        <taxon>Pseudomonadati</taxon>
        <taxon>Pseudomonadota</taxon>
        <taxon>Gammaproteobacteria</taxon>
        <taxon>Enterobacterales</taxon>
        <taxon>Yersiniaceae</taxon>
        <taxon>Ewingella</taxon>
    </lineage>
</organism>
<keyword evidence="2" id="KW-0732">Signal</keyword>
<dbReference type="OrthoDB" id="8689941at2"/>
<feature type="compositionally biased region" description="Basic and acidic residues" evidence="1">
    <location>
        <begin position="82"/>
        <end position="95"/>
    </location>
</feature>
<reference evidence="3 4" key="1">
    <citation type="submission" date="2014-05" db="EMBL/GenBank/DDBJ databases">
        <title>ATOL: Assembling a taxonomically balanced genome-scale reconstruction of the evolutionary history of the Enterobacteriaceae.</title>
        <authorList>
            <person name="Plunkett G.III."/>
            <person name="Neeno-Eckwall E.C."/>
            <person name="Glasner J.D."/>
            <person name="Perna N.T."/>
        </authorList>
    </citation>
    <scope>NUCLEOTIDE SEQUENCE [LARGE SCALE GENOMIC DNA]</scope>
    <source>
        <strain evidence="3 4">ATCC 33852</strain>
    </source>
</reference>
<dbReference type="eggNOG" id="COG1422">
    <property type="taxonomic scope" value="Bacteria"/>
</dbReference>
<protein>
    <submittedName>
        <fullName evidence="3">YqjC family protein</fullName>
    </submittedName>
</protein>
<evidence type="ECO:0000256" key="1">
    <source>
        <dbReference type="SAM" id="MobiDB-lite"/>
    </source>
</evidence>
<feature type="signal peptide" evidence="2">
    <location>
        <begin position="1"/>
        <end position="22"/>
    </location>
</feature>
<dbReference type="STRING" id="910964.GEAM_0120"/>
<evidence type="ECO:0000256" key="2">
    <source>
        <dbReference type="SAM" id="SignalP"/>
    </source>
</evidence>
<dbReference type="EMBL" id="JMPJ01000017">
    <property type="protein sequence ID" value="KFC85648.1"/>
    <property type="molecule type" value="Genomic_DNA"/>
</dbReference>
<gene>
    <name evidence="3" type="ORF">GEAM_0120</name>
</gene>
<name>A0A085GPK3_EWIA3</name>
<feature type="compositionally biased region" description="Basic and acidic residues" evidence="1">
    <location>
        <begin position="111"/>
        <end position="125"/>
    </location>
</feature>
<keyword evidence="4" id="KW-1185">Reference proteome</keyword>
<dbReference type="InterPro" id="IPR009468">
    <property type="entry name" value="DUF1090"/>
</dbReference>
<evidence type="ECO:0000313" key="3">
    <source>
        <dbReference type="EMBL" id="KFC85648.1"/>
    </source>
</evidence>
<proteinExistence type="predicted"/>
<evidence type="ECO:0000313" key="4">
    <source>
        <dbReference type="Proteomes" id="UP000028640"/>
    </source>
</evidence>
<accession>A0A085GPK3</accession>
<feature type="region of interest" description="Disordered" evidence="1">
    <location>
        <begin position="82"/>
        <end position="125"/>
    </location>
</feature>